<dbReference type="AlphaFoldDB" id="A0AAV4JI14"/>
<evidence type="ECO:0000313" key="3">
    <source>
        <dbReference type="Proteomes" id="UP000762676"/>
    </source>
</evidence>
<proteinExistence type="predicted"/>
<accession>A0AAV4JI14</accession>
<sequence length="92" mass="11012">MLPRNTKQKAKKSKHPRNKIRDSSRKTRPQRLKQQPQRETQTLHKITRELTNPGFGKTSVVKDKNGKVITREEDQRTRWAEHFKEILNRLID</sequence>
<organism evidence="2 3">
    <name type="scientific">Elysia marginata</name>
    <dbReference type="NCBI Taxonomy" id="1093978"/>
    <lineage>
        <taxon>Eukaryota</taxon>
        <taxon>Metazoa</taxon>
        <taxon>Spiralia</taxon>
        <taxon>Lophotrochozoa</taxon>
        <taxon>Mollusca</taxon>
        <taxon>Gastropoda</taxon>
        <taxon>Heterobranchia</taxon>
        <taxon>Euthyneura</taxon>
        <taxon>Panpulmonata</taxon>
        <taxon>Sacoglossa</taxon>
        <taxon>Placobranchoidea</taxon>
        <taxon>Plakobranchidae</taxon>
        <taxon>Elysia</taxon>
    </lineage>
</organism>
<evidence type="ECO:0000313" key="2">
    <source>
        <dbReference type="EMBL" id="GFS22324.1"/>
    </source>
</evidence>
<dbReference type="EMBL" id="BMAT01013895">
    <property type="protein sequence ID" value="GFS22324.1"/>
    <property type="molecule type" value="Genomic_DNA"/>
</dbReference>
<evidence type="ECO:0000256" key="1">
    <source>
        <dbReference type="SAM" id="MobiDB-lite"/>
    </source>
</evidence>
<feature type="compositionally biased region" description="Basic residues" evidence="1">
    <location>
        <begin position="1"/>
        <end position="18"/>
    </location>
</feature>
<protein>
    <submittedName>
        <fullName evidence="2">Alginate biosynthesis protein AlgK</fullName>
    </submittedName>
</protein>
<comment type="caution">
    <text evidence="2">The sequence shown here is derived from an EMBL/GenBank/DDBJ whole genome shotgun (WGS) entry which is preliminary data.</text>
</comment>
<keyword evidence="3" id="KW-1185">Reference proteome</keyword>
<reference evidence="2 3" key="1">
    <citation type="journal article" date="2021" name="Elife">
        <title>Chloroplast acquisition without the gene transfer in kleptoplastic sea slugs, Plakobranchus ocellatus.</title>
        <authorList>
            <person name="Maeda T."/>
            <person name="Takahashi S."/>
            <person name="Yoshida T."/>
            <person name="Shimamura S."/>
            <person name="Takaki Y."/>
            <person name="Nagai Y."/>
            <person name="Toyoda A."/>
            <person name="Suzuki Y."/>
            <person name="Arimoto A."/>
            <person name="Ishii H."/>
            <person name="Satoh N."/>
            <person name="Nishiyama T."/>
            <person name="Hasebe M."/>
            <person name="Maruyama T."/>
            <person name="Minagawa J."/>
            <person name="Obokata J."/>
            <person name="Shigenobu S."/>
        </authorList>
    </citation>
    <scope>NUCLEOTIDE SEQUENCE [LARGE SCALE GENOMIC DNA]</scope>
</reference>
<dbReference type="Proteomes" id="UP000762676">
    <property type="component" value="Unassembled WGS sequence"/>
</dbReference>
<gene>
    <name evidence="2" type="ORF">ElyMa_006948300</name>
</gene>
<name>A0AAV4JI14_9GAST</name>
<feature type="region of interest" description="Disordered" evidence="1">
    <location>
        <begin position="1"/>
        <end position="59"/>
    </location>
</feature>
<feature type="compositionally biased region" description="Polar residues" evidence="1">
    <location>
        <begin position="32"/>
        <end position="44"/>
    </location>
</feature>